<feature type="domain" description="Lambda-carrageenase beta-propeller" evidence="8">
    <location>
        <begin position="61"/>
        <end position="370"/>
    </location>
</feature>
<evidence type="ECO:0000259" key="6">
    <source>
        <dbReference type="Pfam" id="PF25290"/>
    </source>
</evidence>
<dbReference type="PANTHER" id="PTHR21419">
    <property type="match status" value="1"/>
</dbReference>
<dbReference type="Proteomes" id="UP000745859">
    <property type="component" value="Unassembled WGS sequence"/>
</dbReference>
<evidence type="ECO:0000313" key="9">
    <source>
        <dbReference type="EMBL" id="NIJ44824.1"/>
    </source>
</evidence>
<dbReference type="Pfam" id="PF25291">
    <property type="entry name" value="CGLA_C"/>
    <property type="match status" value="1"/>
</dbReference>
<keyword evidence="5" id="KW-0732">Signal</keyword>
<keyword evidence="3" id="KW-1133">Transmembrane helix</keyword>
<organism evidence="9 10">
    <name type="scientific">Wenyingzhuangia heitensis</name>
    <dbReference type="NCBI Taxonomy" id="1487859"/>
    <lineage>
        <taxon>Bacteria</taxon>
        <taxon>Pseudomonadati</taxon>
        <taxon>Bacteroidota</taxon>
        <taxon>Flavobacteriia</taxon>
        <taxon>Flavobacteriales</taxon>
        <taxon>Flavobacteriaceae</taxon>
        <taxon>Wenyingzhuangia</taxon>
    </lineage>
</organism>
<feature type="signal peptide" evidence="5">
    <location>
        <begin position="1"/>
        <end position="24"/>
    </location>
</feature>
<dbReference type="InterPro" id="IPR057421">
    <property type="entry name" value="CGLA_M"/>
</dbReference>
<evidence type="ECO:0000259" key="8">
    <source>
        <dbReference type="Pfam" id="PF25292"/>
    </source>
</evidence>
<evidence type="ECO:0000256" key="4">
    <source>
        <dbReference type="ARBA" id="ARBA00023136"/>
    </source>
</evidence>
<evidence type="ECO:0000256" key="1">
    <source>
        <dbReference type="ARBA" id="ARBA00004167"/>
    </source>
</evidence>
<evidence type="ECO:0000313" key="10">
    <source>
        <dbReference type="Proteomes" id="UP000745859"/>
    </source>
</evidence>
<dbReference type="EMBL" id="JAASQL010000001">
    <property type="protein sequence ID" value="NIJ44824.1"/>
    <property type="molecule type" value="Genomic_DNA"/>
</dbReference>
<dbReference type="Pfam" id="PF25290">
    <property type="entry name" value="CGLA_M"/>
    <property type="match status" value="1"/>
</dbReference>
<keyword evidence="2" id="KW-0812">Transmembrane</keyword>
<dbReference type="InterPro" id="IPR011047">
    <property type="entry name" value="Quinoprotein_ADH-like_sf"/>
</dbReference>
<accession>A0ABX0U7K2</accession>
<reference evidence="9 10" key="1">
    <citation type="submission" date="2020-03" db="EMBL/GenBank/DDBJ databases">
        <title>Genomic Encyclopedia of Type Strains, Phase IV (KMG-IV): sequencing the most valuable type-strain genomes for metagenomic binning, comparative biology and taxonomic classification.</title>
        <authorList>
            <person name="Goeker M."/>
        </authorList>
    </citation>
    <scope>NUCLEOTIDE SEQUENCE [LARGE SCALE GENOMIC DNA]</scope>
    <source>
        <strain evidence="9 10">DSM 101599</strain>
    </source>
</reference>
<proteinExistence type="predicted"/>
<dbReference type="InterPro" id="IPR057420">
    <property type="entry name" value="Beta-prop_CGLA"/>
</dbReference>
<dbReference type="PANTHER" id="PTHR21419:SF23">
    <property type="entry name" value="PROTEIN DEFECTIVE IN EXINE FORMATION 1"/>
    <property type="match status" value="1"/>
</dbReference>
<comment type="subcellular location">
    <subcellularLocation>
        <location evidence="1">Membrane</location>
        <topology evidence="1">Single-pass membrane protein</topology>
    </subcellularLocation>
</comment>
<feature type="domain" description="Lambda-carrageenase C-terminal" evidence="7">
    <location>
        <begin position="855"/>
        <end position="932"/>
    </location>
</feature>
<feature type="chain" id="PRO_5045302891" evidence="5">
    <location>
        <begin position="25"/>
        <end position="937"/>
    </location>
</feature>
<comment type="caution">
    <text evidence="9">The sequence shown here is derived from an EMBL/GenBank/DDBJ whole genome shotgun (WGS) entry which is preliminary data.</text>
</comment>
<evidence type="ECO:0000256" key="5">
    <source>
        <dbReference type="SAM" id="SignalP"/>
    </source>
</evidence>
<keyword evidence="4" id="KW-0472">Membrane</keyword>
<protein>
    <submittedName>
        <fullName evidence="9">Uncharacterized protein</fullName>
    </submittedName>
</protein>
<dbReference type="InterPro" id="IPR057422">
    <property type="entry name" value="CGLA_C"/>
</dbReference>
<keyword evidence="10" id="KW-1185">Reference proteome</keyword>
<dbReference type="Gene3D" id="2.130.10.10">
    <property type="entry name" value="YVTN repeat-like/Quinoprotein amine dehydrogenase"/>
    <property type="match status" value="1"/>
</dbReference>
<evidence type="ECO:0000256" key="3">
    <source>
        <dbReference type="ARBA" id="ARBA00022989"/>
    </source>
</evidence>
<dbReference type="Pfam" id="PF25292">
    <property type="entry name" value="Beta-prop_CGLA"/>
    <property type="match status" value="1"/>
</dbReference>
<sequence length="937" mass="105767">MNKKYSYLIVSLLLSVLTIYPSFANNSKGLSKKKSKELYSIETGYTIQKVRTANFKNKTNIIASSYEGTILAIDFDGKKLWENKLSGFMVYDIWCADINGNGNDEILVANADGAVYCINAKGKTLWKHQKNEVPMYAVCTVQKEGTSYVVAGGYDLSVYYLSAKDGSLVKELKSSTYSKAKPWGANKPKAGLHYANFLRPIKKADGTDMLAIHGSSNHMQDKGIIYLFDVLADQPLRDIKITASATIGEFRTSDYNKDGIPEILLGISGHQNNVGTVRVDLAKEKSEQYKLKKLGFGYSVTQPELINDQGTDKYLFLTGNHISLVATNFSSKSEEKLETKFSYNDIWKVPGTNQLVLASAQSGGSEIHVIDTEKSGWKSAYEALKPKGKIEQIIDNTAKIRKDLENYKKPKSERDPLPVYFMTSQTKNGVAKKTADEIKSKYQSPVFLGGSHMSQAENWDRSAMPNEKYKKRKDRRRKYVYSQEQAVDHITKWYKGEPGIAYWGGHGNDPYMFQLSTTKKIIDYADGKKTVLIYPELEDHTKDFAWVMDDLFYPLAKYAQGKNANIFVRTKHNFWQGNIYLPMWEPVMDGGFSEVFVPSMEETTDKAMDISIAGRAGVWASGAFNSWGTRAVPDNPSFDRSRQFSNQRLPNHFLRHLVFHMANGAQYINNLAVDSDYISVLWELVAKGALYVPKPNEIVSFSPVHLSMMTPDHEFIERGSNAKWSTFYEESKESYFDNFVFSRQNGTWPAAKVTPWDFSSYAGNVKDRRQNFLPNYSNGLVLITPPQAGTSASKTAKRKPLKENLNPIYKNILKEYYTDGHYYYSADGTQKYNANEYYKTIEKDIKESANKLPLTVTGDVAWVVAQTSPTNLRLTLIDGGYLNPSDKVATVKLHTIQPKSMTDILNGETFDTNKSEIKIEIPCGAFRFIDIELKKSL</sequence>
<feature type="domain" description="Lambda-carrageenase middle" evidence="6">
    <location>
        <begin position="458"/>
        <end position="828"/>
    </location>
</feature>
<dbReference type="RefSeq" id="WP_167185558.1">
    <property type="nucleotide sequence ID" value="NZ_JAASQL010000001.1"/>
</dbReference>
<name>A0ABX0U7K2_9FLAO</name>
<dbReference type="InterPro" id="IPR015943">
    <property type="entry name" value="WD40/YVTN_repeat-like_dom_sf"/>
</dbReference>
<dbReference type="SUPFAM" id="SSF50998">
    <property type="entry name" value="Quinoprotein alcohol dehydrogenase-like"/>
    <property type="match status" value="1"/>
</dbReference>
<evidence type="ECO:0000259" key="7">
    <source>
        <dbReference type="Pfam" id="PF25291"/>
    </source>
</evidence>
<gene>
    <name evidence="9" type="ORF">FHR24_001263</name>
</gene>
<dbReference type="InterPro" id="IPR045232">
    <property type="entry name" value="FAM234"/>
</dbReference>
<evidence type="ECO:0000256" key="2">
    <source>
        <dbReference type="ARBA" id="ARBA00022692"/>
    </source>
</evidence>